<name>A0ABR7V2Y9_9FLAO</name>
<organism evidence="2 3">
    <name type="scientific">Maribacter aquimaris</name>
    <dbReference type="NCBI Taxonomy" id="2737171"/>
    <lineage>
        <taxon>Bacteria</taxon>
        <taxon>Pseudomonadati</taxon>
        <taxon>Bacteroidota</taxon>
        <taxon>Flavobacteriia</taxon>
        <taxon>Flavobacteriales</taxon>
        <taxon>Flavobacteriaceae</taxon>
        <taxon>Maribacter</taxon>
    </lineage>
</organism>
<keyword evidence="3" id="KW-1185">Reference proteome</keyword>
<dbReference type="RefSeq" id="WP_188243047.1">
    <property type="nucleotide sequence ID" value="NZ_JABTCF010000003.1"/>
</dbReference>
<feature type="signal peptide" evidence="1">
    <location>
        <begin position="1"/>
        <end position="21"/>
    </location>
</feature>
<evidence type="ECO:0000313" key="2">
    <source>
        <dbReference type="EMBL" id="MBD0777527.1"/>
    </source>
</evidence>
<protein>
    <recommendedName>
        <fullName evidence="4">Sulfatase</fullName>
    </recommendedName>
</protein>
<dbReference type="EMBL" id="JABTCF010000003">
    <property type="protein sequence ID" value="MBD0777527.1"/>
    <property type="molecule type" value="Genomic_DNA"/>
</dbReference>
<comment type="caution">
    <text evidence="2">The sequence shown here is derived from an EMBL/GenBank/DDBJ whole genome shotgun (WGS) entry which is preliminary data.</text>
</comment>
<reference evidence="2" key="1">
    <citation type="submission" date="2020-05" db="EMBL/GenBank/DDBJ databases">
        <title>The draft genome sequence of Maribacter sp. ANRC-HE7.</title>
        <authorList>
            <person name="Mu L."/>
        </authorList>
    </citation>
    <scope>NUCLEOTIDE SEQUENCE</scope>
    <source>
        <strain evidence="2">ANRC-HE7</strain>
    </source>
</reference>
<feature type="chain" id="PRO_5045989882" description="Sulfatase" evidence="1">
    <location>
        <begin position="22"/>
        <end position="53"/>
    </location>
</feature>
<proteinExistence type="predicted"/>
<evidence type="ECO:0000313" key="3">
    <source>
        <dbReference type="Proteomes" id="UP001166021"/>
    </source>
</evidence>
<evidence type="ECO:0000256" key="1">
    <source>
        <dbReference type="SAM" id="SignalP"/>
    </source>
</evidence>
<gene>
    <name evidence="2" type="ORF">HPE56_06965</name>
</gene>
<sequence>MKSFRLVLLALLSFIAFNSYKSDLKEIRKEVQTKETIQPKKPNIVFFQADDMG</sequence>
<dbReference type="Proteomes" id="UP001166021">
    <property type="component" value="Unassembled WGS sequence"/>
</dbReference>
<keyword evidence="1" id="KW-0732">Signal</keyword>
<evidence type="ECO:0008006" key="4">
    <source>
        <dbReference type="Google" id="ProtNLM"/>
    </source>
</evidence>
<accession>A0ABR7V2Y9</accession>